<protein>
    <submittedName>
        <fullName evidence="2">Amidase signature domain-containing protein</fullName>
    </submittedName>
</protein>
<dbReference type="EMBL" id="JAULSY010000093">
    <property type="protein sequence ID" value="KAK0666166.1"/>
    <property type="molecule type" value="Genomic_DNA"/>
</dbReference>
<dbReference type="PANTHER" id="PTHR42678:SF34">
    <property type="entry name" value="OS04G0183300 PROTEIN"/>
    <property type="match status" value="1"/>
</dbReference>
<dbReference type="InterPro" id="IPR036928">
    <property type="entry name" value="AS_sf"/>
</dbReference>
<name>A0AA39Z9I2_9PEZI</name>
<dbReference type="Pfam" id="PF01425">
    <property type="entry name" value="Amidase"/>
    <property type="match status" value="1"/>
</dbReference>
<evidence type="ECO:0000313" key="3">
    <source>
        <dbReference type="Proteomes" id="UP001174997"/>
    </source>
</evidence>
<dbReference type="Gene3D" id="3.90.1300.10">
    <property type="entry name" value="Amidase signature (AS) domain"/>
    <property type="match status" value="1"/>
</dbReference>
<dbReference type="PANTHER" id="PTHR42678">
    <property type="entry name" value="AMIDASE"/>
    <property type="match status" value="1"/>
</dbReference>
<accession>A0AA39Z9I2</accession>
<dbReference type="Proteomes" id="UP001174997">
    <property type="component" value="Unassembled WGS sequence"/>
</dbReference>
<dbReference type="InterPro" id="IPR023631">
    <property type="entry name" value="Amidase_dom"/>
</dbReference>
<proteinExistence type="predicted"/>
<sequence>MDPDFSSTNWSTITQCYDLKKLHALLEQHCSESPSGILVMSYLWRIDKYEKHLLTMIATLPLYHLVPRAAMLDVERDEGNSRGPLHGIPVLITDNIATGPDLPFPRYAINDLFVAPEPRTNADVVDLLLQAGAIILGNTAFNSPGGCPSACAVAVSAGFAHCALGTDIDGTLICTAGRAALYALKPTPGEVSQKGVDSFTEHLPTSFKGMKVVGLDPSKWRFSSNRMPPVFGAEEHMDAEISDAYDKILAGHLYKADTIEPVHFWLNGQDVQDKIRLAGLRPVLNAYFLSLGQAQVDLVKSNMGVKKCSILVLYKGENRVAG</sequence>
<evidence type="ECO:0000259" key="1">
    <source>
        <dbReference type="Pfam" id="PF01425"/>
    </source>
</evidence>
<feature type="domain" description="Amidase" evidence="1">
    <location>
        <begin position="39"/>
        <end position="140"/>
    </location>
</feature>
<evidence type="ECO:0000313" key="2">
    <source>
        <dbReference type="EMBL" id="KAK0666166.1"/>
    </source>
</evidence>
<keyword evidence="3" id="KW-1185">Reference proteome</keyword>
<dbReference type="SUPFAM" id="SSF75304">
    <property type="entry name" value="Amidase signature (AS) enzymes"/>
    <property type="match status" value="1"/>
</dbReference>
<organism evidence="2 3">
    <name type="scientific">Cercophora samala</name>
    <dbReference type="NCBI Taxonomy" id="330535"/>
    <lineage>
        <taxon>Eukaryota</taxon>
        <taxon>Fungi</taxon>
        <taxon>Dikarya</taxon>
        <taxon>Ascomycota</taxon>
        <taxon>Pezizomycotina</taxon>
        <taxon>Sordariomycetes</taxon>
        <taxon>Sordariomycetidae</taxon>
        <taxon>Sordariales</taxon>
        <taxon>Lasiosphaeriaceae</taxon>
        <taxon>Cercophora</taxon>
    </lineage>
</organism>
<gene>
    <name evidence="2" type="ORF">QBC41DRAFT_348987</name>
</gene>
<reference evidence="2" key="1">
    <citation type="submission" date="2023-06" db="EMBL/GenBank/DDBJ databases">
        <title>Genome-scale phylogeny and comparative genomics of the fungal order Sordariales.</title>
        <authorList>
            <consortium name="Lawrence Berkeley National Laboratory"/>
            <person name="Hensen N."/>
            <person name="Bonometti L."/>
            <person name="Westerberg I."/>
            <person name="Brannstrom I.O."/>
            <person name="Guillou S."/>
            <person name="Cros-Aarteil S."/>
            <person name="Calhoun S."/>
            <person name="Haridas S."/>
            <person name="Kuo A."/>
            <person name="Mondo S."/>
            <person name="Pangilinan J."/>
            <person name="Riley R."/>
            <person name="Labutti K."/>
            <person name="Andreopoulos B."/>
            <person name="Lipzen A."/>
            <person name="Chen C."/>
            <person name="Yanf M."/>
            <person name="Daum C."/>
            <person name="Ng V."/>
            <person name="Clum A."/>
            <person name="Steindorff A."/>
            <person name="Ohm R."/>
            <person name="Martin F."/>
            <person name="Silar P."/>
            <person name="Natvig D."/>
            <person name="Lalanne C."/>
            <person name="Gautier V."/>
            <person name="Ament-Velasquez S.L."/>
            <person name="Kruys A."/>
            <person name="Hutchinson M.I."/>
            <person name="Powell A.J."/>
            <person name="Barry K."/>
            <person name="Miller A.N."/>
            <person name="Grigoriev I.V."/>
            <person name="Debuchy R."/>
            <person name="Gladieux P."/>
            <person name="Thoren M.H."/>
            <person name="Johannesson H."/>
        </authorList>
    </citation>
    <scope>NUCLEOTIDE SEQUENCE</scope>
    <source>
        <strain evidence="2">CBS 307.81</strain>
    </source>
</reference>
<comment type="caution">
    <text evidence="2">The sequence shown here is derived from an EMBL/GenBank/DDBJ whole genome shotgun (WGS) entry which is preliminary data.</text>
</comment>
<dbReference type="AlphaFoldDB" id="A0AA39Z9I2"/>